<dbReference type="OrthoDB" id="3372479at2"/>
<dbReference type="AlphaFoldDB" id="A0A1H5QES6"/>
<dbReference type="RefSeq" id="WP_086678464.1">
    <property type="nucleotide sequence ID" value="NZ_FNUJ01000002.1"/>
</dbReference>
<dbReference type="EMBL" id="FNUJ01000002">
    <property type="protein sequence ID" value="SEF24595.1"/>
    <property type="molecule type" value="Genomic_DNA"/>
</dbReference>
<proteinExistence type="predicted"/>
<protein>
    <submittedName>
        <fullName evidence="1">Uncharacterized protein</fullName>
    </submittedName>
</protein>
<gene>
    <name evidence="1" type="ORF">SAMN05421837_102781</name>
</gene>
<accession>A0A1H5QES6</accession>
<reference evidence="2" key="1">
    <citation type="submission" date="2016-10" db="EMBL/GenBank/DDBJ databases">
        <authorList>
            <person name="Varghese N."/>
            <person name="Submissions S."/>
        </authorList>
    </citation>
    <scope>NUCLEOTIDE SEQUENCE [LARGE SCALE GENOMIC DNA]</scope>
    <source>
        <strain evidence="2">DSM 44654</strain>
    </source>
</reference>
<name>A0A1H5QES6_9PSEU</name>
<dbReference type="Proteomes" id="UP000198878">
    <property type="component" value="Unassembled WGS sequence"/>
</dbReference>
<evidence type="ECO:0000313" key="2">
    <source>
        <dbReference type="Proteomes" id="UP000198878"/>
    </source>
</evidence>
<keyword evidence="2" id="KW-1185">Reference proteome</keyword>
<evidence type="ECO:0000313" key="1">
    <source>
        <dbReference type="EMBL" id="SEF24595.1"/>
    </source>
</evidence>
<organism evidence="1 2">
    <name type="scientific">Amycolatopsis pretoriensis</name>
    <dbReference type="NCBI Taxonomy" id="218821"/>
    <lineage>
        <taxon>Bacteria</taxon>
        <taxon>Bacillati</taxon>
        <taxon>Actinomycetota</taxon>
        <taxon>Actinomycetes</taxon>
        <taxon>Pseudonocardiales</taxon>
        <taxon>Pseudonocardiaceae</taxon>
        <taxon>Amycolatopsis</taxon>
    </lineage>
</organism>
<dbReference type="STRING" id="218821.SAMN05421837_102781"/>
<sequence length="156" mass="16683">MRTHPPTIYLKEEPLRDALNEWIGGLFDRQNIARTVEQLVQAQPTPKTADDGPARKLLEDAEARLQRFQNAISAGVDPSAVVEGINRAQADRAAAQAELMAANEPAGLGEAEVYAMIDSLGNIGAALADGQPGRLAQLYRTCGLTCGSTTKKRPST</sequence>